<organism evidence="1">
    <name type="scientific">Boseongicola sp. SB0664_bin_43</name>
    <dbReference type="NCBI Taxonomy" id="2604844"/>
    <lineage>
        <taxon>Bacteria</taxon>
        <taxon>Pseudomonadati</taxon>
        <taxon>Pseudomonadota</taxon>
        <taxon>Alphaproteobacteria</taxon>
        <taxon>Rhodobacterales</taxon>
        <taxon>Paracoccaceae</taxon>
        <taxon>Boseongicola</taxon>
    </lineage>
</organism>
<gene>
    <name evidence="1" type="ORF">F4Y60_01395</name>
</gene>
<protein>
    <submittedName>
        <fullName evidence="1">Transposase</fullName>
    </submittedName>
</protein>
<reference evidence="1" key="1">
    <citation type="submission" date="2019-09" db="EMBL/GenBank/DDBJ databases">
        <title>Characterisation of the sponge microbiome using genome-centric metagenomics.</title>
        <authorList>
            <person name="Engelberts J.P."/>
            <person name="Robbins S.J."/>
            <person name="De Goeij J.M."/>
            <person name="Aranda M."/>
            <person name="Bell S.C."/>
            <person name="Webster N.S."/>
        </authorList>
    </citation>
    <scope>NUCLEOTIDE SEQUENCE</scope>
    <source>
        <strain evidence="1">SB0664_bin_43</strain>
    </source>
</reference>
<dbReference type="EMBL" id="VXRY01000057">
    <property type="protein sequence ID" value="MXY32749.1"/>
    <property type="molecule type" value="Genomic_DNA"/>
</dbReference>
<comment type="caution">
    <text evidence="1">The sequence shown here is derived from an EMBL/GenBank/DDBJ whole genome shotgun (WGS) entry which is preliminary data.</text>
</comment>
<dbReference type="AlphaFoldDB" id="A0A6B0XYR3"/>
<sequence length="88" mass="10246">MSGDRHDMSDAEWEILRSFLPRKHHGPRRVHDRRVMNGIFFVLQHRHAVARPPGALRPLHDLLQPLQPVERERHLGVDHGEASRPCGR</sequence>
<proteinExistence type="predicted"/>
<name>A0A6B0XYR3_9RHOB</name>
<evidence type="ECO:0000313" key="1">
    <source>
        <dbReference type="EMBL" id="MXY32749.1"/>
    </source>
</evidence>
<accession>A0A6B0XYR3</accession>